<dbReference type="Proteomes" id="UP000092839">
    <property type="component" value="Chromosome"/>
</dbReference>
<dbReference type="STRING" id="1274631.LMTR13_33350"/>
<dbReference type="EMBL" id="CP016428">
    <property type="protein sequence ID" value="ANW06064.1"/>
    <property type="molecule type" value="Genomic_DNA"/>
</dbReference>
<dbReference type="InterPro" id="IPR046083">
    <property type="entry name" value="DUF6101"/>
</dbReference>
<name>A0A1B1UTJ8_9BRAD</name>
<dbReference type="OrthoDB" id="8449893at2"/>
<dbReference type="KEGG" id="bic:LMTR13_33350"/>
<dbReference type="Pfam" id="PF19596">
    <property type="entry name" value="DUF6101"/>
    <property type="match status" value="1"/>
</dbReference>
<accession>A0A1B1UTJ8</accession>
<dbReference type="RefSeq" id="WP_065733174.1">
    <property type="nucleotide sequence ID" value="NZ_CP016428.1"/>
</dbReference>
<proteinExistence type="predicted"/>
<sequence length="175" mass="19929">MRRQTATSGINPAGSSRALRLDPLSLPLSFHAHDTRADGGVRRIELHRERVVLHRAVKGMRMAINVRVSDFLGVALRGLDDDAQMLVLAHRDPSLNIPLCVSSDDEEIASAWQMWSDIFALPLLTEDDHREPAARRRRHNAIRARRPKFLVRRRLGNLGNTETVHRDEREIIARD</sequence>
<protein>
    <submittedName>
        <fullName evidence="1">Uncharacterized protein</fullName>
    </submittedName>
</protein>
<keyword evidence="2" id="KW-1185">Reference proteome</keyword>
<gene>
    <name evidence="1" type="ORF">LMTR13_33350</name>
</gene>
<dbReference type="AlphaFoldDB" id="A0A1B1UTJ8"/>
<organism evidence="1 2">
    <name type="scientific">Bradyrhizobium icense</name>
    <dbReference type="NCBI Taxonomy" id="1274631"/>
    <lineage>
        <taxon>Bacteria</taxon>
        <taxon>Pseudomonadati</taxon>
        <taxon>Pseudomonadota</taxon>
        <taxon>Alphaproteobacteria</taxon>
        <taxon>Hyphomicrobiales</taxon>
        <taxon>Nitrobacteraceae</taxon>
        <taxon>Bradyrhizobium</taxon>
    </lineage>
</organism>
<evidence type="ECO:0000313" key="1">
    <source>
        <dbReference type="EMBL" id="ANW06064.1"/>
    </source>
</evidence>
<evidence type="ECO:0000313" key="2">
    <source>
        <dbReference type="Proteomes" id="UP000092839"/>
    </source>
</evidence>
<reference evidence="1 2" key="1">
    <citation type="submission" date="2016-07" db="EMBL/GenBank/DDBJ databases">
        <title>Complete genome sequence of Bradyrhizobium icense LMTR 13T, a potential inoculant strain isolated from lima bean (Phaseolus lunatus) in Peru.</title>
        <authorList>
            <person name="Ormeno-Orrillo E."/>
            <person name="Duran D."/>
            <person name="Rogel M.A."/>
            <person name="Rey L."/>
            <person name="Imperial J."/>
            <person name="Ruiz-Argueso T."/>
            <person name="Martinez-Romero E."/>
        </authorList>
    </citation>
    <scope>NUCLEOTIDE SEQUENCE [LARGE SCALE GENOMIC DNA]</scope>
    <source>
        <strain evidence="1 2">LMTR 13</strain>
    </source>
</reference>